<dbReference type="NCBIfam" id="TIGR02142">
    <property type="entry name" value="modC_ABC"/>
    <property type="match status" value="1"/>
</dbReference>
<dbReference type="PROSITE" id="PS51866">
    <property type="entry name" value="MOP"/>
    <property type="match status" value="1"/>
</dbReference>
<dbReference type="SUPFAM" id="SSF52540">
    <property type="entry name" value="P-loop containing nucleoside triphosphate hydrolases"/>
    <property type="match status" value="1"/>
</dbReference>
<keyword evidence="7" id="KW-1278">Translocase</keyword>
<dbReference type="PANTHER" id="PTHR43514">
    <property type="entry name" value="ABC TRANSPORTER I FAMILY MEMBER 10"/>
    <property type="match status" value="1"/>
</dbReference>
<evidence type="ECO:0000256" key="4">
    <source>
        <dbReference type="ARBA" id="ARBA00022519"/>
    </source>
</evidence>
<evidence type="ECO:0000256" key="2">
    <source>
        <dbReference type="ARBA" id="ARBA00022475"/>
    </source>
</evidence>
<keyword evidence="3 9" id="KW-0500">Molybdenum</keyword>
<dbReference type="InterPro" id="IPR008995">
    <property type="entry name" value="Mo/tungstate-bd_C_term_dom"/>
</dbReference>
<dbReference type="InterPro" id="IPR027417">
    <property type="entry name" value="P-loop_NTPase"/>
</dbReference>
<dbReference type="RefSeq" id="WP_123712687.1">
    <property type="nucleotide sequence ID" value="NZ_RKHR01000004.1"/>
</dbReference>
<dbReference type="GO" id="GO:0015098">
    <property type="term" value="F:molybdate ion transmembrane transporter activity"/>
    <property type="evidence" value="ECO:0007669"/>
    <property type="project" value="InterPro"/>
</dbReference>
<dbReference type="InterPro" id="IPR003593">
    <property type="entry name" value="AAA+_ATPase"/>
</dbReference>
<proteinExistence type="predicted"/>
<evidence type="ECO:0000256" key="7">
    <source>
        <dbReference type="ARBA" id="ARBA00022967"/>
    </source>
</evidence>
<evidence type="ECO:0000256" key="5">
    <source>
        <dbReference type="ARBA" id="ARBA00022741"/>
    </source>
</evidence>
<reference evidence="12 13" key="1">
    <citation type="submission" date="2018-11" db="EMBL/GenBank/DDBJ databases">
        <title>Genomic Encyclopedia of Type Strains, Phase IV (KMG-IV): sequencing the most valuable type-strain genomes for metagenomic binning, comparative biology and taxonomic classification.</title>
        <authorList>
            <person name="Goeker M."/>
        </authorList>
    </citation>
    <scope>NUCLEOTIDE SEQUENCE [LARGE SCALE GENOMIC DNA]</scope>
    <source>
        <strain evidence="12 13">DSM 100316</strain>
    </source>
</reference>
<keyword evidence="8" id="KW-0472">Membrane</keyword>
<comment type="caution">
    <text evidence="12">The sequence shown here is derived from an EMBL/GenBank/DDBJ whole genome shotgun (WGS) entry which is preliminary data.</text>
</comment>
<evidence type="ECO:0000313" key="13">
    <source>
        <dbReference type="Proteomes" id="UP000275394"/>
    </source>
</evidence>
<dbReference type="Pfam" id="PF03459">
    <property type="entry name" value="TOBE"/>
    <property type="match status" value="1"/>
</dbReference>
<dbReference type="InterPro" id="IPR050334">
    <property type="entry name" value="Molybdenum_import_ModC"/>
</dbReference>
<dbReference type="PROSITE" id="PS00211">
    <property type="entry name" value="ABC_TRANSPORTER_1"/>
    <property type="match status" value="1"/>
</dbReference>
<dbReference type="InterPro" id="IPR003439">
    <property type="entry name" value="ABC_transporter-like_ATP-bd"/>
</dbReference>
<keyword evidence="6 12" id="KW-0067">ATP-binding</keyword>
<dbReference type="SUPFAM" id="SSF50331">
    <property type="entry name" value="MOP-like"/>
    <property type="match status" value="1"/>
</dbReference>
<dbReference type="EMBL" id="RKHR01000004">
    <property type="protein sequence ID" value="ROS01939.1"/>
    <property type="molecule type" value="Genomic_DNA"/>
</dbReference>
<keyword evidence="4" id="KW-0997">Cell inner membrane</keyword>
<dbReference type="InterPro" id="IPR011868">
    <property type="entry name" value="ModC_ABC_ATP-bd"/>
</dbReference>
<dbReference type="PANTHER" id="PTHR43514:SF4">
    <property type="entry name" value="ABC TRANSPORTER I FAMILY MEMBER 10"/>
    <property type="match status" value="1"/>
</dbReference>
<organism evidence="12 13">
    <name type="scientific">Sinobacterium caligoides</name>
    <dbReference type="NCBI Taxonomy" id="933926"/>
    <lineage>
        <taxon>Bacteria</taxon>
        <taxon>Pseudomonadati</taxon>
        <taxon>Pseudomonadota</taxon>
        <taxon>Gammaproteobacteria</taxon>
        <taxon>Cellvibrionales</taxon>
        <taxon>Spongiibacteraceae</taxon>
        <taxon>Sinobacterium</taxon>
    </lineage>
</organism>
<keyword evidence="1" id="KW-0813">Transport</keyword>
<accession>A0A3N2DQQ4</accession>
<feature type="domain" description="ABC transporter" evidence="10">
    <location>
        <begin position="4"/>
        <end position="238"/>
    </location>
</feature>
<keyword evidence="2" id="KW-1003">Cell membrane</keyword>
<sequence length="371" mass="41237">MVIANQQPLLSAKIDYPLASFRLQAEFDIGQRGITALFGRSGSGKSSLLRVLAGLTKDSRSDIRFNGRVWQDKHAFLASHKRHIGFVCQQPQLLPHLNVRANISFAYQRRFNQHGPSLDELSQWLGLSQLLDKWPQQLSGGQQQRVAIARSLACHPDLLLMDEPLSALDVDSREEILHHLEQLHRKLPTPIIYVSHNVEEIHRLADEVIVLDNGQIRQRGSLLELANQLHSPLHGDQHSTLLEASVSHYDPRWQLTTVTLADKQKLQLAGQPGMIGSPLRIRIPARDVSLTLSKADDTSILNCLRATIHHIENDAGAGALIQMHIGQGKQPLLAKLTQKSVHQLQLTVGCQVIAQIKGVAMLSDQPSKTTT</sequence>
<dbReference type="OrthoDB" id="9802264at2"/>
<evidence type="ECO:0000256" key="8">
    <source>
        <dbReference type="ARBA" id="ARBA00023136"/>
    </source>
</evidence>
<dbReference type="AlphaFoldDB" id="A0A3N2DQQ4"/>
<feature type="domain" description="Mop" evidence="11">
    <location>
        <begin position="297"/>
        <end position="365"/>
    </location>
</feature>
<dbReference type="Proteomes" id="UP000275394">
    <property type="component" value="Unassembled WGS sequence"/>
</dbReference>
<evidence type="ECO:0000256" key="1">
    <source>
        <dbReference type="ARBA" id="ARBA00022448"/>
    </source>
</evidence>
<keyword evidence="5" id="KW-0547">Nucleotide-binding</keyword>
<dbReference type="Gene3D" id="3.40.50.300">
    <property type="entry name" value="P-loop containing nucleotide triphosphate hydrolases"/>
    <property type="match status" value="1"/>
</dbReference>
<dbReference type="Gene3D" id="2.40.50.100">
    <property type="match status" value="1"/>
</dbReference>
<name>A0A3N2DQQ4_9GAMM</name>
<dbReference type="PROSITE" id="PS50893">
    <property type="entry name" value="ABC_TRANSPORTER_2"/>
    <property type="match status" value="1"/>
</dbReference>
<dbReference type="InterPro" id="IPR017871">
    <property type="entry name" value="ABC_transporter-like_CS"/>
</dbReference>
<evidence type="ECO:0000313" key="12">
    <source>
        <dbReference type="EMBL" id="ROS01939.1"/>
    </source>
</evidence>
<keyword evidence="13" id="KW-1185">Reference proteome</keyword>
<evidence type="ECO:0000256" key="3">
    <source>
        <dbReference type="ARBA" id="ARBA00022505"/>
    </source>
</evidence>
<dbReference type="Pfam" id="PF00005">
    <property type="entry name" value="ABC_tran"/>
    <property type="match status" value="1"/>
</dbReference>
<protein>
    <submittedName>
        <fullName evidence="12">Molybdate transport system ATP-binding protein</fullName>
    </submittedName>
</protein>
<dbReference type="InterPro" id="IPR004606">
    <property type="entry name" value="Mop_domain"/>
</dbReference>
<evidence type="ECO:0000256" key="6">
    <source>
        <dbReference type="ARBA" id="ARBA00022840"/>
    </source>
</evidence>
<evidence type="ECO:0000256" key="9">
    <source>
        <dbReference type="PROSITE-ProRule" id="PRU01213"/>
    </source>
</evidence>
<dbReference type="GO" id="GO:0005524">
    <property type="term" value="F:ATP binding"/>
    <property type="evidence" value="ECO:0007669"/>
    <property type="project" value="UniProtKB-KW"/>
</dbReference>
<dbReference type="InterPro" id="IPR005116">
    <property type="entry name" value="Transp-assoc_OB_typ1"/>
</dbReference>
<dbReference type="SMART" id="SM00382">
    <property type="entry name" value="AAA"/>
    <property type="match status" value="1"/>
</dbReference>
<dbReference type="GO" id="GO:0016020">
    <property type="term" value="C:membrane"/>
    <property type="evidence" value="ECO:0007669"/>
    <property type="project" value="InterPro"/>
</dbReference>
<evidence type="ECO:0000259" key="10">
    <source>
        <dbReference type="PROSITE" id="PS50893"/>
    </source>
</evidence>
<dbReference type="GO" id="GO:0016887">
    <property type="term" value="F:ATP hydrolysis activity"/>
    <property type="evidence" value="ECO:0007669"/>
    <property type="project" value="InterPro"/>
</dbReference>
<dbReference type="GO" id="GO:0140359">
    <property type="term" value="F:ABC-type transporter activity"/>
    <property type="evidence" value="ECO:0007669"/>
    <property type="project" value="InterPro"/>
</dbReference>
<gene>
    <name evidence="12" type="ORF">EDC56_2388</name>
</gene>
<evidence type="ECO:0000259" key="11">
    <source>
        <dbReference type="PROSITE" id="PS51866"/>
    </source>
</evidence>